<evidence type="ECO:0000256" key="1">
    <source>
        <dbReference type="SAM" id="MobiDB-lite"/>
    </source>
</evidence>
<dbReference type="PANTHER" id="PTHR31527:SF0">
    <property type="entry name" value="RE64534P"/>
    <property type="match status" value="1"/>
</dbReference>
<dbReference type="PANTHER" id="PTHR31527">
    <property type="entry name" value="RE64534P"/>
    <property type="match status" value="1"/>
</dbReference>
<name>A0A0G4H3W1_VITBC</name>
<dbReference type="InParanoid" id="A0A0G4H3W1"/>
<feature type="region of interest" description="Disordered" evidence="1">
    <location>
        <begin position="308"/>
        <end position="327"/>
    </location>
</feature>
<keyword evidence="4" id="KW-1185">Reference proteome</keyword>
<evidence type="ECO:0000259" key="2">
    <source>
        <dbReference type="Pfam" id="PF09347"/>
    </source>
</evidence>
<proteinExistence type="predicted"/>
<dbReference type="Pfam" id="PF09347">
    <property type="entry name" value="DUF1989"/>
    <property type="match status" value="1"/>
</dbReference>
<reference evidence="3 4" key="1">
    <citation type="submission" date="2014-11" db="EMBL/GenBank/DDBJ databases">
        <authorList>
            <person name="Zhu J."/>
            <person name="Qi W."/>
            <person name="Song R."/>
        </authorList>
    </citation>
    <scope>NUCLEOTIDE SEQUENCE [LARGE SCALE GENOMIC DNA]</scope>
</reference>
<protein>
    <recommendedName>
        <fullName evidence="2">DUF1989 domain-containing protein</fullName>
    </recommendedName>
</protein>
<dbReference type="OrthoDB" id="406913at2759"/>
<sequence>MNGDSAHHAYHVGPKGRVFKRRPALPCYDSPPQTRVPRDLLDAVSSDPDMQLVASFQVPRSDGRAFRVLKGQLCRFVVNEGSQVGDVNVWNLHNHKERFYSGKTRQLHASHLTAYDRLWSCMPFERPMATITVDTIAYGWDEDGAGVHDVIGTRCDPYIHERLTGKSHGTTCHENITRAIKPFGLTERDVHDVFNIFMCTGFDPKSHTYFAKGSPAEVGDAIEMLAEFDLLVALSSCPQGDVSIPCGQPVPDSVTFPLLVEIRQPSQATLQQYFAWSDPTTSLPSLPCADEQDAAPLVERDGLGAVLGAKGSEAPKRSDSGTLLLGQ</sequence>
<evidence type="ECO:0000313" key="3">
    <source>
        <dbReference type="EMBL" id="CEM38362.1"/>
    </source>
</evidence>
<organism evidence="3 4">
    <name type="scientific">Vitrella brassicaformis (strain CCMP3155)</name>
    <dbReference type="NCBI Taxonomy" id="1169540"/>
    <lineage>
        <taxon>Eukaryota</taxon>
        <taxon>Sar</taxon>
        <taxon>Alveolata</taxon>
        <taxon>Colpodellida</taxon>
        <taxon>Vitrellaceae</taxon>
        <taxon>Vitrella</taxon>
    </lineage>
</organism>
<dbReference type="STRING" id="1169540.A0A0G4H3W1"/>
<dbReference type="AlphaFoldDB" id="A0A0G4H3W1"/>
<gene>
    <name evidence="3" type="ORF">Vbra_6536</name>
</gene>
<dbReference type="VEuPathDB" id="CryptoDB:Vbra_6536"/>
<dbReference type="InterPro" id="IPR018959">
    <property type="entry name" value="DUF1989"/>
</dbReference>
<feature type="domain" description="DUF1989" evidence="2">
    <location>
        <begin position="57"/>
        <end position="231"/>
    </location>
</feature>
<accession>A0A0G4H3W1</accession>
<dbReference type="Proteomes" id="UP000041254">
    <property type="component" value="Unassembled WGS sequence"/>
</dbReference>
<dbReference type="EMBL" id="CDMY01000982">
    <property type="protein sequence ID" value="CEM38362.1"/>
    <property type="molecule type" value="Genomic_DNA"/>
</dbReference>
<evidence type="ECO:0000313" key="4">
    <source>
        <dbReference type="Proteomes" id="UP000041254"/>
    </source>
</evidence>